<dbReference type="Proteomes" id="UP000199452">
    <property type="component" value="Unassembled WGS sequence"/>
</dbReference>
<dbReference type="STRING" id="1640674.SAMN05216323_10554"/>
<dbReference type="EMBL" id="FMYP01000055">
    <property type="protein sequence ID" value="SDC83494.1"/>
    <property type="molecule type" value="Genomic_DNA"/>
</dbReference>
<sequence>MSTERKSVVFPLSKWYGVKRKKRNAFRWFIAITIILIGIFIYGKFFYIYSDGYRAGLLQKFSHKGNIVKTYEGEMILSSISSNANVALASEKFLFSVTDKKLAMQLDTSQGQMVIVHYRQRNGVLFWHGDSEYQVDSVKIK</sequence>
<keyword evidence="1" id="KW-0812">Transmembrane</keyword>
<proteinExistence type="predicted"/>
<protein>
    <submittedName>
        <fullName evidence="2">Uncharacterized protein</fullName>
    </submittedName>
</protein>
<accession>A0A1G6PV03</accession>
<dbReference type="OrthoDB" id="9794557at2"/>
<gene>
    <name evidence="2" type="ORF">SAMN05216323_10554</name>
</gene>
<evidence type="ECO:0000256" key="1">
    <source>
        <dbReference type="SAM" id="Phobius"/>
    </source>
</evidence>
<keyword evidence="3" id="KW-1185">Reference proteome</keyword>
<dbReference type="RefSeq" id="WP_092439696.1">
    <property type="nucleotide sequence ID" value="NZ_FMYP01000055.1"/>
</dbReference>
<evidence type="ECO:0000313" key="2">
    <source>
        <dbReference type="EMBL" id="SDC83494.1"/>
    </source>
</evidence>
<name>A0A1G6PV03_9BACT</name>
<keyword evidence="1" id="KW-1133">Transmembrane helix</keyword>
<dbReference type="AlphaFoldDB" id="A0A1G6PV03"/>
<organism evidence="2 3">
    <name type="scientific">Williamwhitmania taraxaci</name>
    <dbReference type="NCBI Taxonomy" id="1640674"/>
    <lineage>
        <taxon>Bacteria</taxon>
        <taxon>Pseudomonadati</taxon>
        <taxon>Bacteroidota</taxon>
        <taxon>Bacteroidia</taxon>
        <taxon>Bacteroidales</taxon>
        <taxon>Williamwhitmaniaceae</taxon>
        <taxon>Williamwhitmania</taxon>
    </lineage>
</organism>
<feature type="transmembrane region" description="Helical" evidence="1">
    <location>
        <begin position="28"/>
        <end position="49"/>
    </location>
</feature>
<evidence type="ECO:0000313" key="3">
    <source>
        <dbReference type="Proteomes" id="UP000199452"/>
    </source>
</evidence>
<reference evidence="2 3" key="1">
    <citation type="submission" date="2016-09" db="EMBL/GenBank/DDBJ databases">
        <authorList>
            <person name="Capua I."/>
            <person name="De Benedictis P."/>
            <person name="Joannis T."/>
            <person name="Lombin L.H."/>
            <person name="Cattoli G."/>
        </authorList>
    </citation>
    <scope>NUCLEOTIDE SEQUENCE [LARGE SCALE GENOMIC DNA]</scope>
    <source>
        <strain evidence="2 3">A7P-90m</strain>
    </source>
</reference>
<keyword evidence="1" id="KW-0472">Membrane</keyword>